<accession>E4U063</accession>
<reference evidence="3 4" key="1">
    <citation type="journal article" date="2012" name="Stand. Genomic Sci.">
        <title>Complete genome sequence of the sulfur compounds oxidizing chemolithoautotroph Sulfuricurvum kujiense type strain (YK-1(T)).</title>
        <authorList>
            <person name="Han C."/>
            <person name="Kotsyurbenko O."/>
            <person name="Chertkov O."/>
            <person name="Held B."/>
            <person name="Lapidus A."/>
            <person name="Nolan M."/>
            <person name="Lucas S."/>
            <person name="Hammon N."/>
            <person name="Deshpande S."/>
            <person name="Cheng J.F."/>
            <person name="Tapia R."/>
            <person name="Goodwin L.A."/>
            <person name="Pitluck S."/>
            <person name="Liolios K."/>
            <person name="Pagani I."/>
            <person name="Ivanova N."/>
            <person name="Mavromatis K."/>
            <person name="Mikhailova N."/>
            <person name="Pati A."/>
            <person name="Chen A."/>
            <person name="Palaniappan K."/>
            <person name="Land M."/>
            <person name="Hauser L."/>
            <person name="Chang Y.J."/>
            <person name="Jeffries C.D."/>
            <person name="Brambilla E.M."/>
            <person name="Rohde M."/>
            <person name="Spring S."/>
            <person name="Sikorski J."/>
            <person name="Goker M."/>
            <person name="Woyke T."/>
            <person name="Bristow J."/>
            <person name="Eisen J.A."/>
            <person name="Markowitz V."/>
            <person name="Hugenholtz P."/>
            <person name="Kyrpides N.C."/>
            <person name="Klenk H.P."/>
            <person name="Detter J.C."/>
        </authorList>
    </citation>
    <scope>NUCLEOTIDE SEQUENCE [LARGE SCALE GENOMIC DNA]</scope>
    <source>
        <strain evidence="4">ATCC BAA-921 / DSM 16994 / JCM 11577 / YK-1</strain>
    </source>
</reference>
<organism evidence="3 4">
    <name type="scientific">Sulfuricurvum kujiense (strain ATCC BAA-921 / DSM 16994 / JCM 11577 / YK-1)</name>
    <dbReference type="NCBI Taxonomy" id="709032"/>
    <lineage>
        <taxon>Bacteria</taxon>
        <taxon>Pseudomonadati</taxon>
        <taxon>Campylobacterota</taxon>
        <taxon>Epsilonproteobacteria</taxon>
        <taxon>Campylobacterales</taxon>
        <taxon>Sulfurimonadaceae</taxon>
        <taxon>Sulfuricurvum</taxon>
    </lineage>
</organism>
<dbReference type="AlphaFoldDB" id="E4U063"/>
<dbReference type="eggNOG" id="COG1472">
    <property type="taxonomic scope" value="Bacteria"/>
</dbReference>
<proteinExistence type="predicted"/>
<evidence type="ECO:0000256" key="1">
    <source>
        <dbReference type="SAM" id="SignalP"/>
    </source>
</evidence>
<dbReference type="KEGG" id="sku:Sulku_1588"/>
<sequence>MKRFIVIPLTLASSLLLASSSADEQAIAKGNQASALLVQKLGGELKIQMQSNSALGALNFCSQNALTLTEQVAKETKTSMKRLSLKNRNPLNAPTPQEAALLNRWETLAKNGEPLPPHELVNVSDTAAVYYKPILINNEACLKCHGNVEGELAKAIRAAYPDDKATGYKMGDLRGMIAVEMAR</sequence>
<feature type="domain" description="Tll0287-like" evidence="2">
    <location>
        <begin position="47"/>
        <end position="180"/>
    </location>
</feature>
<evidence type="ECO:0000313" key="4">
    <source>
        <dbReference type="Proteomes" id="UP000008721"/>
    </source>
</evidence>
<dbReference type="STRING" id="709032.Sulku_1588"/>
<evidence type="ECO:0000259" key="2">
    <source>
        <dbReference type="Pfam" id="PF11845"/>
    </source>
</evidence>
<evidence type="ECO:0000313" key="3">
    <source>
        <dbReference type="EMBL" id="ADR34249.1"/>
    </source>
</evidence>
<dbReference type="Proteomes" id="UP000008721">
    <property type="component" value="Chromosome"/>
</dbReference>
<feature type="signal peptide" evidence="1">
    <location>
        <begin position="1"/>
        <end position="18"/>
    </location>
</feature>
<name>E4U063_SULKY</name>
<dbReference type="HOGENOM" id="CLU_109783_0_0_7"/>
<dbReference type="InterPro" id="IPR021796">
    <property type="entry name" value="Tll0287-like_dom"/>
</dbReference>
<protein>
    <submittedName>
        <fullName evidence="3">Cytochrome c family protein</fullName>
    </submittedName>
</protein>
<gene>
    <name evidence="3" type="ordered locus">Sulku_1588</name>
</gene>
<dbReference type="OrthoDB" id="9797588at2"/>
<dbReference type="EMBL" id="CP002355">
    <property type="protein sequence ID" value="ADR34249.1"/>
    <property type="molecule type" value="Genomic_DNA"/>
</dbReference>
<keyword evidence="1" id="KW-0732">Signal</keyword>
<dbReference type="Pfam" id="PF11845">
    <property type="entry name" value="Tll0287-like"/>
    <property type="match status" value="1"/>
</dbReference>
<keyword evidence="4" id="KW-1185">Reference proteome</keyword>
<dbReference type="RefSeq" id="WP_013460446.1">
    <property type="nucleotide sequence ID" value="NC_014762.1"/>
</dbReference>
<feature type="chain" id="PRO_5003190297" evidence="1">
    <location>
        <begin position="19"/>
        <end position="183"/>
    </location>
</feature>